<feature type="transmembrane region" description="Helical" evidence="4">
    <location>
        <begin position="151"/>
        <end position="172"/>
    </location>
</feature>
<evidence type="ECO:0000256" key="4">
    <source>
        <dbReference type="SAM" id="Phobius"/>
    </source>
</evidence>
<dbReference type="GO" id="GO:0003700">
    <property type="term" value="F:DNA-binding transcription factor activity"/>
    <property type="evidence" value="ECO:0007669"/>
    <property type="project" value="InterPro"/>
</dbReference>
<feature type="transmembrane region" description="Helical" evidence="4">
    <location>
        <begin position="184"/>
        <end position="205"/>
    </location>
</feature>
<feature type="transmembrane region" description="Helical" evidence="4">
    <location>
        <begin position="113"/>
        <end position="131"/>
    </location>
</feature>
<feature type="transmembrane region" description="Helical" evidence="4">
    <location>
        <begin position="56"/>
        <end position="73"/>
    </location>
</feature>
<reference evidence="6" key="1">
    <citation type="submission" date="2021-06" db="EMBL/GenBank/DDBJ databases">
        <authorList>
            <person name="Lee C.-S."/>
            <person name="Jin L."/>
        </authorList>
    </citation>
    <scope>NUCLEOTIDE SEQUENCE</scope>
    <source>
        <strain evidence="6">Con5</strain>
        <plasmid evidence="6">p1</plasmid>
    </source>
</reference>
<evidence type="ECO:0000313" key="7">
    <source>
        <dbReference type="Proteomes" id="UP000679352"/>
    </source>
</evidence>
<evidence type="ECO:0000256" key="3">
    <source>
        <dbReference type="ARBA" id="ARBA00023163"/>
    </source>
</evidence>
<protein>
    <submittedName>
        <fullName evidence="6">AraC family transcriptional regulator</fullName>
    </submittedName>
</protein>
<dbReference type="InterPro" id="IPR018060">
    <property type="entry name" value="HTH_AraC"/>
</dbReference>
<gene>
    <name evidence="6" type="ORF">KM031_18390</name>
</gene>
<dbReference type="SUPFAM" id="SSF46689">
    <property type="entry name" value="Homeodomain-like"/>
    <property type="match status" value="1"/>
</dbReference>
<keyword evidence="2" id="KW-0238">DNA-binding</keyword>
<feature type="domain" description="HTH araC/xylS-type" evidence="5">
    <location>
        <begin position="243"/>
        <end position="341"/>
    </location>
</feature>
<dbReference type="KEGG" id="gfu:KM031_18390"/>
<sequence length="358" mass="38656">MFMFPLPFLTACLLAVLFGYSLILRLPALVHLALAGYVLQAILIGVKWGLYDLRPLPVIVLASLLPLLTWAALTELSGKLGARARQIVLAGALGLVALVAALALAGQGDALDLLSTAQYVIFGTLLVAQAFRTAPKWVAIDAAAMPVSAELAFLLGGMLLLGSATIDIAFFTQMALAKGHIGSVVVGYTNFLAALITSAVVFWGLHGRNEPEPVFAPLAAEAEAPDADDPDLRQAAEILDRLDRLMRQTHLYRDENLTLHRLASHSDTRARQISTAVRTLRQMGVPQYVNSFRVSDACRMLAETDMPVTEIVFAVGFTTKSSFNREFSRCHGLSPSAWRAQYRKGPMAEPDRGPMACA</sequence>
<dbReference type="PANTHER" id="PTHR43280">
    <property type="entry name" value="ARAC-FAMILY TRANSCRIPTIONAL REGULATOR"/>
    <property type="match status" value="1"/>
</dbReference>
<feature type="transmembrane region" description="Helical" evidence="4">
    <location>
        <begin position="85"/>
        <end position="106"/>
    </location>
</feature>
<dbReference type="GO" id="GO:0043565">
    <property type="term" value="F:sequence-specific DNA binding"/>
    <property type="evidence" value="ECO:0007669"/>
    <property type="project" value="InterPro"/>
</dbReference>
<evidence type="ECO:0000256" key="2">
    <source>
        <dbReference type="ARBA" id="ARBA00023125"/>
    </source>
</evidence>
<keyword evidence="6" id="KW-0614">Plasmid</keyword>
<dbReference type="RefSeq" id="WP_215505060.1">
    <property type="nucleotide sequence ID" value="NZ_CP076362.1"/>
</dbReference>
<feature type="transmembrane region" description="Helical" evidence="4">
    <location>
        <begin position="29"/>
        <end position="49"/>
    </location>
</feature>
<keyword evidence="4" id="KW-0812">Transmembrane</keyword>
<dbReference type="SMART" id="SM00342">
    <property type="entry name" value="HTH_ARAC"/>
    <property type="match status" value="1"/>
</dbReference>
<dbReference type="Gene3D" id="1.10.10.60">
    <property type="entry name" value="Homeodomain-like"/>
    <property type="match status" value="1"/>
</dbReference>
<dbReference type="AlphaFoldDB" id="A0A975P9G0"/>
<keyword evidence="4" id="KW-0472">Membrane</keyword>
<dbReference type="PROSITE" id="PS01124">
    <property type="entry name" value="HTH_ARAC_FAMILY_2"/>
    <property type="match status" value="1"/>
</dbReference>
<evidence type="ECO:0000313" key="6">
    <source>
        <dbReference type="EMBL" id="QWK92260.1"/>
    </source>
</evidence>
<keyword evidence="4" id="KW-1133">Transmembrane helix</keyword>
<evidence type="ECO:0000259" key="5">
    <source>
        <dbReference type="PROSITE" id="PS01124"/>
    </source>
</evidence>
<organism evidence="6 7">
    <name type="scientific">Gemmobacter fulvus</name>
    <dbReference type="NCBI Taxonomy" id="2840474"/>
    <lineage>
        <taxon>Bacteria</taxon>
        <taxon>Pseudomonadati</taxon>
        <taxon>Pseudomonadota</taxon>
        <taxon>Alphaproteobacteria</taxon>
        <taxon>Rhodobacterales</taxon>
        <taxon>Paracoccaceae</taxon>
        <taxon>Gemmobacter</taxon>
    </lineage>
</organism>
<dbReference type="Proteomes" id="UP000679352">
    <property type="component" value="Plasmid p1"/>
</dbReference>
<dbReference type="Pfam" id="PF12833">
    <property type="entry name" value="HTH_18"/>
    <property type="match status" value="1"/>
</dbReference>
<evidence type="ECO:0000256" key="1">
    <source>
        <dbReference type="ARBA" id="ARBA00023015"/>
    </source>
</evidence>
<proteinExistence type="predicted"/>
<keyword evidence="3" id="KW-0804">Transcription</keyword>
<dbReference type="EMBL" id="CP076362">
    <property type="protein sequence ID" value="QWK92260.1"/>
    <property type="molecule type" value="Genomic_DNA"/>
</dbReference>
<dbReference type="PANTHER" id="PTHR43280:SF29">
    <property type="entry name" value="ARAC-FAMILY TRANSCRIPTIONAL REGULATOR"/>
    <property type="match status" value="1"/>
</dbReference>
<dbReference type="InterPro" id="IPR009057">
    <property type="entry name" value="Homeodomain-like_sf"/>
</dbReference>
<name>A0A975P9G0_9RHOB</name>
<keyword evidence="7" id="KW-1185">Reference proteome</keyword>
<keyword evidence="1" id="KW-0805">Transcription regulation</keyword>
<accession>A0A975P9G0</accession>
<geneLocation type="plasmid" evidence="6 7">
    <name>p1</name>
</geneLocation>